<evidence type="ECO:0000256" key="17">
    <source>
        <dbReference type="ARBA" id="ARBA00023180"/>
    </source>
</evidence>
<dbReference type="InterPro" id="IPR002011">
    <property type="entry name" value="Tyr_kinase_rcpt_2_CS"/>
</dbReference>
<evidence type="ECO:0000256" key="12">
    <source>
        <dbReference type="ARBA" id="ARBA00022840"/>
    </source>
</evidence>
<evidence type="ECO:0000256" key="8">
    <source>
        <dbReference type="ARBA" id="ARBA00022729"/>
    </source>
</evidence>
<dbReference type="PROSITE" id="PS00109">
    <property type="entry name" value="PROTEIN_KINASE_TYR"/>
    <property type="match status" value="1"/>
</dbReference>
<evidence type="ECO:0000256" key="4">
    <source>
        <dbReference type="ARBA" id="ARBA00022679"/>
    </source>
</evidence>
<dbReference type="Gene3D" id="1.10.510.10">
    <property type="entry name" value="Transferase(Phosphotransferase) domain 1"/>
    <property type="match status" value="1"/>
</dbReference>
<evidence type="ECO:0000256" key="9">
    <source>
        <dbReference type="ARBA" id="ARBA00022737"/>
    </source>
</evidence>
<dbReference type="EMBL" id="HBUF01530725">
    <property type="protein sequence ID" value="CAG6751717.1"/>
    <property type="molecule type" value="Transcribed_RNA"/>
</dbReference>
<feature type="binding site" evidence="20">
    <location>
        <position position="1034"/>
    </location>
    <ligand>
        <name>ATP</name>
        <dbReference type="ChEBI" id="CHEBI:30616"/>
    </ligand>
</feature>
<dbReference type="PROSITE" id="PS00239">
    <property type="entry name" value="RECEPTOR_TYR_KIN_II"/>
    <property type="match status" value="1"/>
</dbReference>
<keyword evidence="6 21" id="KW-0812">Transmembrane</keyword>
<evidence type="ECO:0000256" key="7">
    <source>
        <dbReference type="ARBA" id="ARBA00022723"/>
    </source>
</evidence>
<proteinExistence type="inferred from homology"/>
<keyword evidence="12 20" id="KW-0067">ATP-binding</keyword>
<dbReference type="InterPro" id="IPR017441">
    <property type="entry name" value="Protein_kinase_ATP_BS"/>
</dbReference>
<dbReference type="EMBL" id="HBUF01364994">
    <property type="protein sequence ID" value="CAG6723077.1"/>
    <property type="molecule type" value="Transcribed_RNA"/>
</dbReference>
<dbReference type="GO" id="GO:0005899">
    <property type="term" value="C:insulin receptor complex"/>
    <property type="evidence" value="ECO:0007669"/>
    <property type="project" value="TreeGrafter"/>
</dbReference>
<dbReference type="SUPFAM" id="SSF57184">
    <property type="entry name" value="Growth factor receptor domain"/>
    <property type="match status" value="1"/>
</dbReference>
<feature type="signal peptide" evidence="23">
    <location>
        <begin position="1"/>
        <end position="19"/>
    </location>
</feature>
<dbReference type="EMBL" id="HBUF01268695">
    <property type="protein sequence ID" value="CAG6684711.1"/>
    <property type="molecule type" value="Transcribed_RNA"/>
</dbReference>
<dbReference type="Pfam" id="PF07714">
    <property type="entry name" value="PK_Tyr_Ser-Thr"/>
    <property type="match status" value="1"/>
</dbReference>
<dbReference type="GO" id="GO:0043560">
    <property type="term" value="F:insulin receptor substrate binding"/>
    <property type="evidence" value="ECO:0007669"/>
    <property type="project" value="TreeGrafter"/>
</dbReference>
<dbReference type="EMBL" id="HBUF01530727">
    <property type="protein sequence ID" value="CAG6751721.1"/>
    <property type="molecule type" value="Transcribed_RNA"/>
</dbReference>
<dbReference type="InterPro" id="IPR036941">
    <property type="entry name" value="Rcpt_L-dom_sf"/>
</dbReference>
<keyword evidence="17" id="KW-0325">Glycoprotein</keyword>
<accession>A0A8D8RJZ0</accession>
<dbReference type="GO" id="GO:0005524">
    <property type="term" value="F:ATP binding"/>
    <property type="evidence" value="ECO:0007669"/>
    <property type="project" value="UniProtKB-UniRule"/>
</dbReference>
<comment type="cofactor">
    <cofactor evidence="1">
        <name>Mn(2+)</name>
        <dbReference type="ChEBI" id="CHEBI:29035"/>
    </cofactor>
</comment>
<dbReference type="PROSITE" id="PS50011">
    <property type="entry name" value="PROTEIN_KINASE_DOM"/>
    <property type="match status" value="1"/>
</dbReference>
<keyword evidence="4" id="KW-0808">Transferase</keyword>
<dbReference type="EC" id="2.7.10.1" evidence="21"/>
<dbReference type="SUPFAM" id="SSF49265">
    <property type="entry name" value="Fibronectin type III"/>
    <property type="match status" value="2"/>
</dbReference>
<organism evidence="26">
    <name type="scientific">Cacopsylla melanoneura</name>
    <dbReference type="NCBI Taxonomy" id="428564"/>
    <lineage>
        <taxon>Eukaryota</taxon>
        <taxon>Metazoa</taxon>
        <taxon>Ecdysozoa</taxon>
        <taxon>Arthropoda</taxon>
        <taxon>Hexapoda</taxon>
        <taxon>Insecta</taxon>
        <taxon>Pterygota</taxon>
        <taxon>Neoptera</taxon>
        <taxon>Paraneoptera</taxon>
        <taxon>Hemiptera</taxon>
        <taxon>Sternorrhyncha</taxon>
        <taxon>Psylloidea</taxon>
        <taxon>Psyllidae</taxon>
        <taxon>Psyllinae</taxon>
        <taxon>Cacopsylla</taxon>
    </lineage>
</organism>
<keyword evidence="5" id="KW-0165">Cleavage on pair of basic residues</keyword>
<name>A0A8D8RJZ0_9HEMI</name>
<dbReference type="InterPro" id="IPR000719">
    <property type="entry name" value="Prot_kinase_dom"/>
</dbReference>
<evidence type="ECO:0000256" key="5">
    <source>
        <dbReference type="ARBA" id="ARBA00022685"/>
    </source>
</evidence>
<dbReference type="EMBL" id="HBUF01530726">
    <property type="protein sequence ID" value="CAG6751719.1"/>
    <property type="molecule type" value="Transcribed_RNA"/>
</dbReference>
<dbReference type="InterPro" id="IPR006211">
    <property type="entry name" value="Furin-like_Cys-rich_dom"/>
</dbReference>
<dbReference type="Gene3D" id="3.30.200.20">
    <property type="entry name" value="Phosphorylase Kinase, domain 1"/>
    <property type="match status" value="1"/>
</dbReference>
<dbReference type="Gene3D" id="2.60.40.10">
    <property type="entry name" value="Immunoglobulins"/>
    <property type="match status" value="3"/>
</dbReference>
<evidence type="ECO:0000256" key="20">
    <source>
        <dbReference type="PROSITE-ProRule" id="PRU10141"/>
    </source>
</evidence>
<keyword evidence="7" id="KW-0479">Metal-binding</keyword>
<dbReference type="EMBL" id="HBUF01161255">
    <property type="protein sequence ID" value="CAG6650234.1"/>
    <property type="molecule type" value="Transcribed_RNA"/>
</dbReference>
<dbReference type="EMBL" id="HBUF01161254">
    <property type="protein sequence ID" value="CAG6650231.1"/>
    <property type="molecule type" value="Transcribed_RNA"/>
</dbReference>
<feature type="domain" description="Protein kinase" evidence="24">
    <location>
        <begin position="1005"/>
        <end position="1271"/>
    </location>
</feature>
<evidence type="ECO:0000259" key="25">
    <source>
        <dbReference type="PROSITE" id="PS50853"/>
    </source>
</evidence>
<dbReference type="GO" id="GO:0046872">
    <property type="term" value="F:metal ion binding"/>
    <property type="evidence" value="ECO:0007669"/>
    <property type="project" value="UniProtKB-KW"/>
</dbReference>
<feature type="chain" id="PRO_5033670977" description="Tyrosine-protein kinase receptor" evidence="23">
    <location>
        <begin position="20"/>
        <end position="1346"/>
    </location>
</feature>
<evidence type="ECO:0000256" key="3">
    <source>
        <dbReference type="ARBA" id="ARBA00022553"/>
    </source>
</evidence>
<comment type="catalytic activity">
    <reaction evidence="19 21">
        <text>L-tyrosyl-[protein] + ATP = O-phospho-L-tyrosyl-[protein] + ADP + H(+)</text>
        <dbReference type="Rhea" id="RHEA:10596"/>
        <dbReference type="Rhea" id="RHEA-COMP:10136"/>
        <dbReference type="Rhea" id="RHEA-COMP:20101"/>
        <dbReference type="ChEBI" id="CHEBI:15378"/>
        <dbReference type="ChEBI" id="CHEBI:30616"/>
        <dbReference type="ChEBI" id="CHEBI:46858"/>
        <dbReference type="ChEBI" id="CHEBI:61978"/>
        <dbReference type="ChEBI" id="CHEBI:456216"/>
        <dbReference type="EC" id="2.7.10.1"/>
    </reaction>
</comment>
<protein>
    <recommendedName>
        <fullName evidence="21">Tyrosine-protein kinase receptor</fullName>
        <ecNumber evidence="21">2.7.10.1</ecNumber>
    </recommendedName>
</protein>
<dbReference type="EMBL" id="HBUF01161257">
    <property type="protein sequence ID" value="CAG6650240.1"/>
    <property type="molecule type" value="Transcribed_RNA"/>
</dbReference>
<dbReference type="Gene3D" id="2.10.220.10">
    <property type="entry name" value="Hormone Receptor, Insulin-like Growth Factor Receptor 1, Chain A, domain 2"/>
    <property type="match status" value="1"/>
</dbReference>
<evidence type="ECO:0000256" key="10">
    <source>
        <dbReference type="ARBA" id="ARBA00022741"/>
    </source>
</evidence>
<keyword evidence="18" id="KW-0464">Manganese</keyword>
<keyword evidence="16 21" id="KW-0675">Receptor</keyword>
<keyword evidence="3 21" id="KW-0597">Phosphoprotein</keyword>
<dbReference type="SMART" id="SM00060">
    <property type="entry name" value="FN3"/>
    <property type="match status" value="3"/>
</dbReference>
<dbReference type="Gene3D" id="3.80.20.20">
    <property type="entry name" value="Receptor L-domain"/>
    <property type="match status" value="2"/>
</dbReference>
<sequence length="1346" mass="153706">MLFRIIFIVLVFIVHIVISNIKLPTNKQLIPQSPSNDISATSNYDQTQETICTDIDIRNYVSNFDVLENCTVVEGYVQINLIDNSTMQDFANLSFPKLTEITEYLSFYHVSGLKSIGKLFPNLAIIRGNALVWDYTFVVFAMPHLAEIGLPKLTHIMKGTVIILRNPGLCFVHTVNWTHITVKGGVVINDIKSKEACAQEQESGTQRNERNGNCEFYWSNQDCQLIRGQGQYQCHELCAGGCHGPTAEECFACIGFKHDGLCLESCPDHLYSYMNRRCLTREECINNKREVMKYFPQGMRMSYANNATWRTFNKTCIEECPPGYQEVINEITNEKECKLCAGLQSCPKVCPGFLVKNVEVARGCKGCTVIDGDLEIQIQTGDSEVVHQELEKGLGMITNITGHLKISHSLPIQSLNFLKSLRSIHGKLPPGSEPSLYSNYSLIVWANPNLQELWNWSSQGEKPKFEIRNGKILFHDNPKLCMNKIYELINITNITYDEGFDVLKESNGNEFTCGISNLALEVTKKTAESLRFQLKEGYREKSSDNQQRYVLFYVKADNATYINFDTVGSCEASGWKLKDIDSKWKTAEVTQLEPGSEYAFFVKIYNSQQIVRSNISFEKTLPTRPSIPTSFEVINTTSSSVTLRWDHTKHPHGIMEKYIIRAYYQYYDTAYLDTRNYCSKNNDPSADTNSMISARHTSSLMKKPKECCGRSICDFDHESYQYMTSLTSLIKECDNYISKYLQYNDYHQLYEADNNSLRNVSCRVADKEDVVKYPENTHTMLGLGHFTSVVFSIQACRKEQTDKFLREDPESNRCSEETLVMNRTNADINADIIPSSSVHFQNMNSSLLQITWDPPTNPNGIVVAYYIEYKRDGKTEMPRCRPRKEIEKKEKGKTLCIWNMHVYDWPSGTYWFKFRVESLGGQGPWTEWNEIAIQSSETQRSFYVFLIVIGLIVGLCMLVLVLFLMYLQKKKMDKRKGNKLHPSVNPEYVKVPYVADEWEVEREDVELKRVLGKGTFGIVHEGFIKPKNMRCAVKTIMDTANDRDRLEFLNEASTMKTFSSAHNIVALIGVVSKGHPPLILIEYMGLHDLKTFLRNTRESEKTPPPPSLILMKMAAQIADGMEYMEARKYVHRDLAARNCMVAEDLSVKIGDLGMSRDVYQHDYYRKGGKGLMPVRWMAPESLSDGVFTSYSDVWSYGIVLWEMAMLAEQPYQGLSNEEVVKYIISGRTLSSLSMPQRCPDVMRNIMLQSWAWRPSSRPTFHQIVSMCEEYLDDIFRSTSFHHSKECSELREARAAPSSSRRLLSTTIDGGTIESRSLITEQVVSYHKSNNSSSSNSANVEILKESS</sequence>
<dbReference type="GO" id="GO:0030424">
    <property type="term" value="C:axon"/>
    <property type="evidence" value="ECO:0007669"/>
    <property type="project" value="TreeGrafter"/>
</dbReference>
<dbReference type="GO" id="GO:0005009">
    <property type="term" value="F:insulin receptor activity"/>
    <property type="evidence" value="ECO:0007669"/>
    <property type="project" value="TreeGrafter"/>
</dbReference>
<reference evidence="26" key="1">
    <citation type="submission" date="2021-05" db="EMBL/GenBank/DDBJ databases">
        <authorList>
            <person name="Alioto T."/>
            <person name="Alioto T."/>
            <person name="Gomez Garrido J."/>
        </authorList>
    </citation>
    <scope>NUCLEOTIDE SEQUENCE</scope>
</reference>
<dbReference type="InterPro" id="IPR011009">
    <property type="entry name" value="Kinase-like_dom_sf"/>
</dbReference>
<evidence type="ECO:0000256" key="1">
    <source>
        <dbReference type="ARBA" id="ARBA00001936"/>
    </source>
</evidence>
<dbReference type="CDD" id="cd00063">
    <property type="entry name" value="FN3"/>
    <property type="match status" value="2"/>
</dbReference>
<dbReference type="EMBL" id="HBUF01161256">
    <property type="protein sequence ID" value="CAG6650237.1"/>
    <property type="molecule type" value="Transcribed_RNA"/>
</dbReference>
<dbReference type="PRINTS" id="PR00109">
    <property type="entry name" value="TYRKINASE"/>
</dbReference>
<dbReference type="SMART" id="SM00261">
    <property type="entry name" value="FU"/>
    <property type="match status" value="1"/>
</dbReference>
<dbReference type="GO" id="GO:0051897">
    <property type="term" value="P:positive regulation of phosphatidylinositol 3-kinase/protein kinase B signal transduction"/>
    <property type="evidence" value="ECO:0007669"/>
    <property type="project" value="TreeGrafter"/>
</dbReference>
<evidence type="ECO:0000256" key="22">
    <source>
        <dbReference type="SAM" id="Phobius"/>
    </source>
</evidence>
<evidence type="ECO:0000256" key="13">
    <source>
        <dbReference type="ARBA" id="ARBA00022989"/>
    </source>
</evidence>
<dbReference type="PANTHER" id="PTHR24416">
    <property type="entry name" value="TYROSINE-PROTEIN KINASE RECEPTOR"/>
    <property type="match status" value="1"/>
</dbReference>
<evidence type="ECO:0000256" key="2">
    <source>
        <dbReference type="ARBA" id="ARBA00004479"/>
    </source>
</evidence>
<keyword evidence="8 23" id="KW-0732">Signal</keyword>
<keyword evidence="9" id="KW-0677">Repeat</keyword>
<dbReference type="SMART" id="SM00219">
    <property type="entry name" value="TyrKc"/>
    <property type="match status" value="1"/>
</dbReference>
<evidence type="ECO:0000256" key="15">
    <source>
        <dbReference type="ARBA" id="ARBA00023137"/>
    </source>
</evidence>
<dbReference type="GO" id="GO:0042593">
    <property type="term" value="P:glucose homeostasis"/>
    <property type="evidence" value="ECO:0007669"/>
    <property type="project" value="TreeGrafter"/>
</dbReference>
<evidence type="ECO:0000256" key="11">
    <source>
        <dbReference type="ARBA" id="ARBA00022777"/>
    </source>
</evidence>
<feature type="transmembrane region" description="Helical" evidence="22">
    <location>
        <begin position="942"/>
        <end position="967"/>
    </location>
</feature>
<dbReference type="SUPFAM" id="SSF52058">
    <property type="entry name" value="L domain-like"/>
    <property type="match status" value="2"/>
</dbReference>
<dbReference type="InterPro" id="IPR001245">
    <property type="entry name" value="Ser-Thr/Tyr_kinase_cat_dom"/>
</dbReference>
<keyword evidence="13 22" id="KW-1133">Transmembrane helix</keyword>
<evidence type="ECO:0000313" key="26">
    <source>
        <dbReference type="EMBL" id="CAG6650234.1"/>
    </source>
</evidence>
<evidence type="ECO:0000256" key="23">
    <source>
        <dbReference type="SAM" id="SignalP"/>
    </source>
</evidence>
<dbReference type="FunFam" id="1.10.510.10:FF:000554">
    <property type="entry name" value="Predicted protein"/>
    <property type="match status" value="1"/>
</dbReference>
<evidence type="ECO:0000256" key="16">
    <source>
        <dbReference type="ARBA" id="ARBA00023170"/>
    </source>
</evidence>
<dbReference type="PROSITE" id="PS50853">
    <property type="entry name" value="FN3"/>
    <property type="match status" value="1"/>
</dbReference>
<keyword evidence="14 22" id="KW-0472">Membrane</keyword>
<dbReference type="EMBL" id="HBUF01364995">
    <property type="protein sequence ID" value="CAG6723079.1"/>
    <property type="molecule type" value="Transcribed_RNA"/>
</dbReference>
<comment type="subcellular location">
    <subcellularLocation>
        <location evidence="2">Membrane</location>
        <topology evidence="2">Single-pass type I membrane protein</topology>
    </subcellularLocation>
</comment>
<dbReference type="InterPro" id="IPR013783">
    <property type="entry name" value="Ig-like_fold"/>
</dbReference>
<evidence type="ECO:0000256" key="14">
    <source>
        <dbReference type="ARBA" id="ARBA00023136"/>
    </source>
</evidence>
<dbReference type="InterPro" id="IPR050122">
    <property type="entry name" value="RTK"/>
</dbReference>
<keyword evidence="11" id="KW-0418">Kinase</keyword>
<evidence type="ECO:0000256" key="18">
    <source>
        <dbReference type="ARBA" id="ARBA00023211"/>
    </source>
</evidence>
<dbReference type="InterPro" id="IPR009030">
    <property type="entry name" value="Growth_fac_rcpt_cys_sf"/>
</dbReference>
<dbReference type="InterPro" id="IPR020635">
    <property type="entry name" value="Tyr_kinase_cat_dom"/>
</dbReference>
<dbReference type="GO" id="GO:0043410">
    <property type="term" value="P:positive regulation of MAPK cascade"/>
    <property type="evidence" value="ECO:0007669"/>
    <property type="project" value="TreeGrafter"/>
</dbReference>
<dbReference type="SUPFAM" id="SSF56112">
    <property type="entry name" value="Protein kinase-like (PK-like)"/>
    <property type="match status" value="1"/>
</dbReference>
<dbReference type="Pfam" id="PF01030">
    <property type="entry name" value="Recep_L_domain"/>
    <property type="match status" value="2"/>
</dbReference>
<dbReference type="InterPro" id="IPR008266">
    <property type="entry name" value="Tyr_kinase_AS"/>
</dbReference>
<dbReference type="InterPro" id="IPR003961">
    <property type="entry name" value="FN3_dom"/>
</dbReference>
<dbReference type="InterPro" id="IPR036116">
    <property type="entry name" value="FN3_sf"/>
</dbReference>
<keyword evidence="15" id="KW-0829">Tyrosine-protein kinase</keyword>
<evidence type="ECO:0000256" key="21">
    <source>
        <dbReference type="RuleBase" id="RU000312"/>
    </source>
</evidence>
<feature type="domain" description="Fibronectin type-III" evidence="25">
    <location>
        <begin position="834"/>
        <end position="936"/>
    </location>
</feature>
<dbReference type="InterPro" id="IPR000494">
    <property type="entry name" value="Rcpt_L-dom"/>
</dbReference>
<dbReference type="PANTHER" id="PTHR24416:SF525">
    <property type="entry name" value="INSULIN-LIKE RECEPTOR"/>
    <property type="match status" value="1"/>
</dbReference>
<dbReference type="PROSITE" id="PS00107">
    <property type="entry name" value="PROTEIN_KINASE_ATP"/>
    <property type="match status" value="1"/>
</dbReference>
<keyword evidence="10 20" id="KW-0547">Nucleotide-binding</keyword>
<evidence type="ECO:0000256" key="19">
    <source>
        <dbReference type="ARBA" id="ARBA00051243"/>
    </source>
</evidence>
<evidence type="ECO:0000256" key="6">
    <source>
        <dbReference type="ARBA" id="ARBA00022692"/>
    </source>
</evidence>
<dbReference type="Pfam" id="PF00757">
    <property type="entry name" value="Furin-like"/>
    <property type="match status" value="1"/>
</dbReference>
<dbReference type="InterPro" id="IPR006212">
    <property type="entry name" value="Furin_repeat"/>
</dbReference>
<evidence type="ECO:0000259" key="24">
    <source>
        <dbReference type="PROSITE" id="PS50011"/>
    </source>
</evidence>
<comment type="similarity">
    <text evidence="21">Belongs to the protein kinase superfamily. Tyr protein kinase family. Insulin receptor subfamily.</text>
</comment>